<evidence type="ECO:0000259" key="2">
    <source>
        <dbReference type="Pfam" id="PF13349"/>
    </source>
</evidence>
<dbReference type="AlphaFoldDB" id="A0A4V6XBG2"/>
<dbReference type="OrthoDB" id="4456952at2"/>
<organism evidence="3 4">
    <name type="scientific">Herbidospora galbida</name>
    <dbReference type="NCBI Taxonomy" id="2575442"/>
    <lineage>
        <taxon>Bacteria</taxon>
        <taxon>Bacillati</taxon>
        <taxon>Actinomycetota</taxon>
        <taxon>Actinomycetes</taxon>
        <taxon>Streptosporangiales</taxon>
        <taxon>Streptosporangiaceae</taxon>
        <taxon>Herbidospora</taxon>
    </lineage>
</organism>
<reference evidence="3 4" key="1">
    <citation type="submission" date="2019-04" db="EMBL/GenBank/DDBJ databases">
        <title>Herbidospora sp. NEAU-GS14.nov., a novel actinomycete isolated from soil.</title>
        <authorList>
            <person name="Han L."/>
        </authorList>
    </citation>
    <scope>NUCLEOTIDE SEQUENCE [LARGE SCALE GENOMIC DNA]</scope>
    <source>
        <strain evidence="3 4">NEAU-GS14</strain>
    </source>
</reference>
<evidence type="ECO:0000256" key="1">
    <source>
        <dbReference type="SAM" id="SignalP"/>
    </source>
</evidence>
<comment type="caution">
    <text evidence="3">The sequence shown here is derived from an EMBL/GenBank/DDBJ whole genome shotgun (WGS) entry which is preliminary data.</text>
</comment>
<sequence length="226" mass="22867">MKSIAAAGLLAGSALVLTACGDLDLDFGPRSEAVEKYDVTDAVSALRIESGSGDVVVTESARTGIAVTETLHYRGDKPTDGHEVGNGTLTLSYTCEDCSIDYDVQVPKGLNVKVDTGSGEITLRALSGPVDVSTGSGEVDASGLLAKTFRAEAGSGSVEAKFGAAPDSVTIETGSGDGIAWVPGGTYHATLETGSGEQTLEVANDPSAAKKIVIQSGSGDSKVLKL</sequence>
<proteinExistence type="predicted"/>
<accession>A0A4V6XBG2</accession>
<dbReference type="Gene3D" id="2.160.20.120">
    <property type="match status" value="1"/>
</dbReference>
<keyword evidence="1" id="KW-0732">Signal</keyword>
<feature type="domain" description="DUF4097" evidence="2">
    <location>
        <begin position="44"/>
        <end position="220"/>
    </location>
</feature>
<evidence type="ECO:0000313" key="3">
    <source>
        <dbReference type="EMBL" id="TKK89153.1"/>
    </source>
</evidence>
<name>A0A4V6XBG2_9ACTN</name>
<feature type="signal peptide" evidence="1">
    <location>
        <begin position="1"/>
        <end position="18"/>
    </location>
</feature>
<dbReference type="Pfam" id="PF13349">
    <property type="entry name" value="DUF4097"/>
    <property type="match status" value="1"/>
</dbReference>
<dbReference type="InterPro" id="IPR025164">
    <property type="entry name" value="Toastrack_DUF4097"/>
</dbReference>
<feature type="chain" id="PRO_5039166502" evidence="1">
    <location>
        <begin position="19"/>
        <end position="226"/>
    </location>
</feature>
<protein>
    <submittedName>
        <fullName evidence="3">DUF4097 domain-containing protein</fullName>
    </submittedName>
</protein>
<dbReference type="Proteomes" id="UP000308705">
    <property type="component" value="Unassembled WGS sequence"/>
</dbReference>
<dbReference type="EMBL" id="SZQA01000008">
    <property type="protein sequence ID" value="TKK89153.1"/>
    <property type="molecule type" value="Genomic_DNA"/>
</dbReference>
<gene>
    <name evidence="3" type="ORF">FDA94_11235</name>
</gene>
<dbReference type="PROSITE" id="PS51257">
    <property type="entry name" value="PROKAR_LIPOPROTEIN"/>
    <property type="match status" value="1"/>
</dbReference>
<keyword evidence="4" id="KW-1185">Reference proteome</keyword>
<evidence type="ECO:0000313" key="4">
    <source>
        <dbReference type="Proteomes" id="UP000308705"/>
    </source>
</evidence>